<dbReference type="PANTHER" id="PTHR34390:SF1">
    <property type="entry name" value="SUCCINATE TRANSPORTER SUBUNIT YJJB-RELATED"/>
    <property type="match status" value="1"/>
</dbReference>
<organism evidence="10 11">
    <name type="scientific">Candidatus Blautia gallistercoris</name>
    <dbReference type="NCBI Taxonomy" id="2838490"/>
    <lineage>
        <taxon>Bacteria</taxon>
        <taxon>Bacillati</taxon>
        <taxon>Bacillota</taxon>
        <taxon>Clostridia</taxon>
        <taxon>Lachnospirales</taxon>
        <taxon>Lachnospiraceae</taxon>
        <taxon>Blautia</taxon>
    </lineage>
</organism>
<dbReference type="InterPro" id="IPR024528">
    <property type="entry name" value="ThrE_2"/>
</dbReference>
<keyword evidence="3" id="KW-0997">Cell inner membrane</keyword>
<feature type="transmembrane region" description="Helical" evidence="8">
    <location>
        <begin position="29"/>
        <end position="47"/>
    </location>
</feature>
<keyword evidence="6 8" id="KW-0472">Membrane</keyword>
<dbReference type="Pfam" id="PF12821">
    <property type="entry name" value="ThrE_2"/>
    <property type="match status" value="1"/>
</dbReference>
<feature type="transmembrane region" description="Helical" evidence="8">
    <location>
        <begin position="6"/>
        <end position="24"/>
    </location>
</feature>
<keyword evidence="5 8" id="KW-1133">Transmembrane helix</keyword>
<evidence type="ECO:0000256" key="5">
    <source>
        <dbReference type="ARBA" id="ARBA00022989"/>
    </source>
</evidence>
<evidence type="ECO:0000259" key="9">
    <source>
        <dbReference type="Pfam" id="PF12821"/>
    </source>
</evidence>
<evidence type="ECO:0000256" key="6">
    <source>
        <dbReference type="ARBA" id="ARBA00023136"/>
    </source>
</evidence>
<dbReference type="InterPro" id="IPR050539">
    <property type="entry name" value="ThrE_Dicarb/AminoAcid_Exp"/>
</dbReference>
<evidence type="ECO:0000256" key="4">
    <source>
        <dbReference type="ARBA" id="ARBA00022692"/>
    </source>
</evidence>
<dbReference type="Proteomes" id="UP000886817">
    <property type="component" value="Unassembled WGS sequence"/>
</dbReference>
<accession>A0A9D1WHI4</accession>
<proteinExistence type="inferred from homology"/>
<reference evidence="10" key="1">
    <citation type="journal article" date="2021" name="PeerJ">
        <title>Extensive microbial diversity within the chicken gut microbiome revealed by metagenomics and culture.</title>
        <authorList>
            <person name="Gilroy R."/>
            <person name="Ravi A."/>
            <person name="Getino M."/>
            <person name="Pursley I."/>
            <person name="Horton D.L."/>
            <person name="Alikhan N.F."/>
            <person name="Baker D."/>
            <person name="Gharbi K."/>
            <person name="Hall N."/>
            <person name="Watson M."/>
            <person name="Adriaenssens E.M."/>
            <person name="Foster-Nyarko E."/>
            <person name="Jarju S."/>
            <person name="Secka A."/>
            <person name="Antonio M."/>
            <person name="Oren A."/>
            <person name="Chaudhuri R.R."/>
            <person name="La Ragione R."/>
            <person name="Hildebrand F."/>
            <person name="Pallen M.J."/>
        </authorList>
    </citation>
    <scope>NUCLEOTIDE SEQUENCE</scope>
    <source>
        <strain evidence="10">ChiSjej1B19-8411</strain>
    </source>
</reference>
<evidence type="ECO:0000256" key="8">
    <source>
        <dbReference type="SAM" id="Phobius"/>
    </source>
</evidence>
<gene>
    <name evidence="10" type="ORF">IAA45_00965</name>
</gene>
<evidence type="ECO:0000256" key="1">
    <source>
        <dbReference type="ARBA" id="ARBA00004651"/>
    </source>
</evidence>
<feature type="transmembrane region" description="Helical" evidence="8">
    <location>
        <begin position="120"/>
        <end position="138"/>
    </location>
</feature>
<feature type="transmembrane region" description="Helical" evidence="8">
    <location>
        <begin position="81"/>
        <end position="100"/>
    </location>
</feature>
<comment type="subcellular location">
    <subcellularLocation>
        <location evidence="1">Cell membrane</location>
        <topology evidence="1">Multi-pass membrane protein</topology>
    </subcellularLocation>
</comment>
<dbReference type="EMBL" id="DXEX01000025">
    <property type="protein sequence ID" value="HIX58277.1"/>
    <property type="molecule type" value="Genomic_DNA"/>
</dbReference>
<feature type="domain" description="Threonine/Serine exporter ThrE" evidence="9">
    <location>
        <begin position="8"/>
        <end position="134"/>
    </location>
</feature>
<evidence type="ECO:0000313" key="10">
    <source>
        <dbReference type="EMBL" id="HIX58277.1"/>
    </source>
</evidence>
<evidence type="ECO:0000256" key="3">
    <source>
        <dbReference type="ARBA" id="ARBA00022519"/>
    </source>
</evidence>
<keyword evidence="2" id="KW-1003">Cell membrane</keyword>
<comment type="caution">
    <text evidence="10">The sequence shown here is derived from an EMBL/GenBank/DDBJ whole genome shotgun (WGS) entry which is preliminary data.</text>
</comment>
<dbReference type="PANTHER" id="PTHR34390">
    <property type="entry name" value="UPF0442 PROTEIN YJJB-RELATED"/>
    <property type="match status" value="1"/>
</dbReference>
<dbReference type="GO" id="GO:0005886">
    <property type="term" value="C:plasma membrane"/>
    <property type="evidence" value="ECO:0007669"/>
    <property type="project" value="UniProtKB-SubCell"/>
</dbReference>
<sequence>MIWEGIFQFLAAAVGTVAFSVMFYVPKEYYLNCGIIGGSGWIIYWLGTGKMDVSAFFATLVATVFVAAASRFEAARKKCPATLFLLPVIFPLVPGISIYRTVYYLIMDETRLSGEYGRDAVGAAVAIVLGIMFAYEIPQKFINRVMEKKR</sequence>
<dbReference type="AlphaFoldDB" id="A0A9D1WHI4"/>
<evidence type="ECO:0000256" key="2">
    <source>
        <dbReference type="ARBA" id="ARBA00022475"/>
    </source>
</evidence>
<comment type="similarity">
    <text evidence="7">Belongs to the ThrE exporter (TC 2.A.79) family.</text>
</comment>
<reference evidence="10" key="2">
    <citation type="submission" date="2021-04" db="EMBL/GenBank/DDBJ databases">
        <authorList>
            <person name="Gilroy R."/>
        </authorList>
    </citation>
    <scope>NUCLEOTIDE SEQUENCE</scope>
    <source>
        <strain evidence="10">ChiSjej1B19-8411</strain>
    </source>
</reference>
<name>A0A9D1WHI4_9FIRM</name>
<dbReference type="GO" id="GO:0015744">
    <property type="term" value="P:succinate transport"/>
    <property type="evidence" value="ECO:0007669"/>
    <property type="project" value="TreeGrafter"/>
</dbReference>
<keyword evidence="4 8" id="KW-0812">Transmembrane</keyword>
<protein>
    <submittedName>
        <fullName evidence="10">Threonine/serine exporter family protein</fullName>
    </submittedName>
</protein>
<evidence type="ECO:0000256" key="7">
    <source>
        <dbReference type="ARBA" id="ARBA00034125"/>
    </source>
</evidence>
<evidence type="ECO:0000313" key="11">
    <source>
        <dbReference type="Proteomes" id="UP000886817"/>
    </source>
</evidence>
<feature type="transmembrane region" description="Helical" evidence="8">
    <location>
        <begin position="53"/>
        <end position="69"/>
    </location>
</feature>